<evidence type="ECO:0000313" key="1">
    <source>
        <dbReference type="EMBL" id="CAH1413259.1"/>
    </source>
</evidence>
<keyword evidence="2" id="KW-1185">Reference proteome</keyword>
<sequence length="222" mass="25226">MVIATLIYFNRIGASGIPRTNSIGTLSVCGSNATDNILNTEEALLRGEYTVIRSLIRVLEGGFPVYGVANPTVERIKYVMQRIGSSKGGVGRPVFWHNMREEPVIYINGKPFVLREVERPNKNMLEYKRMEARLKEDILKESERYGCKVHEALFKGGSVVYMSLHVFVLMMMKRSFISRVFKFIPEWSRWLELDLKLVADIGIVGAPNARKSMFLSVISVDM</sequence>
<dbReference type="Proteomes" id="UP001157418">
    <property type="component" value="Unassembled WGS sequence"/>
</dbReference>
<dbReference type="Gene3D" id="3.90.190.10">
    <property type="entry name" value="Protein tyrosine phosphatase superfamily"/>
    <property type="match status" value="1"/>
</dbReference>
<organism evidence="1 2">
    <name type="scientific">Lactuca virosa</name>
    <dbReference type="NCBI Taxonomy" id="75947"/>
    <lineage>
        <taxon>Eukaryota</taxon>
        <taxon>Viridiplantae</taxon>
        <taxon>Streptophyta</taxon>
        <taxon>Embryophyta</taxon>
        <taxon>Tracheophyta</taxon>
        <taxon>Spermatophyta</taxon>
        <taxon>Magnoliopsida</taxon>
        <taxon>eudicotyledons</taxon>
        <taxon>Gunneridae</taxon>
        <taxon>Pentapetalae</taxon>
        <taxon>asterids</taxon>
        <taxon>campanulids</taxon>
        <taxon>Asterales</taxon>
        <taxon>Asteraceae</taxon>
        <taxon>Cichorioideae</taxon>
        <taxon>Cichorieae</taxon>
        <taxon>Lactucinae</taxon>
        <taxon>Lactuca</taxon>
    </lineage>
</organism>
<name>A0AAU9LCL9_9ASTR</name>
<gene>
    <name evidence="1" type="ORF">LVIROSA_LOCUS1229</name>
</gene>
<dbReference type="InterPro" id="IPR029021">
    <property type="entry name" value="Prot-tyrosine_phosphatase-like"/>
</dbReference>
<evidence type="ECO:0000313" key="2">
    <source>
        <dbReference type="Proteomes" id="UP001157418"/>
    </source>
</evidence>
<comment type="caution">
    <text evidence="1">The sequence shown here is derived from an EMBL/GenBank/DDBJ whole genome shotgun (WGS) entry which is preliminary data.</text>
</comment>
<proteinExistence type="predicted"/>
<dbReference type="Pfam" id="PF14566">
    <property type="entry name" value="PTPlike_phytase"/>
    <property type="match status" value="1"/>
</dbReference>
<dbReference type="SMART" id="SM01301">
    <property type="entry name" value="PTPlike_phytase"/>
    <property type="match status" value="1"/>
</dbReference>
<accession>A0AAU9LCL9</accession>
<protein>
    <submittedName>
        <fullName evidence="1">Uncharacterized protein</fullName>
    </submittedName>
</protein>
<reference evidence="1 2" key="1">
    <citation type="submission" date="2022-01" db="EMBL/GenBank/DDBJ databases">
        <authorList>
            <person name="Xiong W."/>
            <person name="Schranz E."/>
        </authorList>
    </citation>
    <scope>NUCLEOTIDE SEQUENCE [LARGE SCALE GENOMIC DNA]</scope>
</reference>
<dbReference type="EMBL" id="CAKMRJ010000001">
    <property type="protein sequence ID" value="CAH1413259.1"/>
    <property type="molecule type" value="Genomic_DNA"/>
</dbReference>
<dbReference type="AlphaFoldDB" id="A0AAU9LCL9"/>